<proteinExistence type="predicted"/>
<dbReference type="AlphaFoldDB" id="A0A919RLQ6"/>
<reference evidence="2" key="1">
    <citation type="submission" date="2021-01" db="EMBL/GenBank/DDBJ databases">
        <title>Whole genome shotgun sequence of Sinosporangium siamense NBRC 109515.</title>
        <authorList>
            <person name="Komaki H."/>
            <person name="Tamura T."/>
        </authorList>
    </citation>
    <scope>NUCLEOTIDE SEQUENCE</scope>
    <source>
        <strain evidence="2">NBRC 109515</strain>
    </source>
</reference>
<dbReference type="PROSITE" id="PS51257">
    <property type="entry name" value="PROKAR_LIPOPROTEIN"/>
    <property type="match status" value="1"/>
</dbReference>
<feature type="signal peptide" evidence="1">
    <location>
        <begin position="1"/>
        <end position="21"/>
    </location>
</feature>
<evidence type="ECO:0000256" key="1">
    <source>
        <dbReference type="SAM" id="SignalP"/>
    </source>
</evidence>
<keyword evidence="1" id="KW-0732">Signal</keyword>
<protein>
    <recommendedName>
        <fullName evidence="4">GerMN domain-containing protein</fullName>
    </recommendedName>
</protein>
<sequence>MRAGLARRVLAAGLLSLVAVAGCGVRPSVVITGGDPPSGAVVATSKVTLYLLKNGRLSAVTRPTGGRPWFRADMLAALAAGPSVMEQAHGFTSEVPPEAGPFSVTVKPAGHLVVTPSTPAGELSPLALDQIACTAAATSPETTTRVTVAGSGKGIDPRNCPGER</sequence>
<evidence type="ECO:0000313" key="2">
    <source>
        <dbReference type="EMBL" id="GII96088.1"/>
    </source>
</evidence>
<evidence type="ECO:0000313" key="3">
    <source>
        <dbReference type="Proteomes" id="UP000606172"/>
    </source>
</evidence>
<organism evidence="2 3">
    <name type="scientific">Sinosporangium siamense</name>
    <dbReference type="NCBI Taxonomy" id="1367973"/>
    <lineage>
        <taxon>Bacteria</taxon>
        <taxon>Bacillati</taxon>
        <taxon>Actinomycetota</taxon>
        <taxon>Actinomycetes</taxon>
        <taxon>Streptosporangiales</taxon>
        <taxon>Streptosporangiaceae</taxon>
        <taxon>Sinosporangium</taxon>
    </lineage>
</organism>
<dbReference type="EMBL" id="BOOW01000042">
    <property type="protein sequence ID" value="GII96088.1"/>
    <property type="molecule type" value="Genomic_DNA"/>
</dbReference>
<gene>
    <name evidence="2" type="ORF">Ssi02_63190</name>
</gene>
<evidence type="ECO:0008006" key="4">
    <source>
        <dbReference type="Google" id="ProtNLM"/>
    </source>
</evidence>
<dbReference type="RefSeq" id="WP_204031117.1">
    <property type="nucleotide sequence ID" value="NZ_BOOW01000042.1"/>
</dbReference>
<accession>A0A919RLQ6</accession>
<comment type="caution">
    <text evidence="2">The sequence shown here is derived from an EMBL/GenBank/DDBJ whole genome shotgun (WGS) entry which is preliminary data.</text>
</comment>
<feature type="chain" id="PRO_5038385837" description="GerMN domain-containing protein" evidence="1">
    <location>
        <begin position="22"/>
        <end position="164"/>
    </location>
</feature>
<dbReference type="Proteomes" id="UP000606172">
    <property type="component" value="Unassembled WGS sequence"/>
</dbReference>
<name>A0A919RLQ6_9ACTN</name>
<keyword evidence="3" id="KW-1185">Reference proteome</keyword>